<dbReference type="Proteomes" id="UP000823619">
    <property type="component" value="Unassembled WGS sequence"/>
</dbReference>
<feature type="transmembrane region" description="Helical" evidence="1">
    <location>
        <begin position="176"/>
        <end position="194"/>
    </location>
</feature>
<keyword evidence="1" id="KW-0472">Membrane</keyword>
<comment type="caution">
    <text evidence="2">The sequence shown here is derived from an EMBL/GenBank/DDBJ whole genome shotgun (WGS) entry which is preliminary data.</text>
</comment>
<name>A0A9D9EDB2_9BACT</name>
<keyword evidence="1" id="KW-0812">Transmembrane</keyword>
<organism evidence="2 3">
    <name type="scientific">Candidatus Cryptobacteroides merdavium</name>
    <dbReference type="NCBI Taxonomy" id="2840769"/>
    <lineage>
        <taxon>Bacteria</taxon>
        <taxon>Pseudomonadati</taxon>
        <taxon>Bacteroidota</taxon>
        <taxon>Bacteroidia</taxon>
        <taxon>Bacteroidales</taxon>
        <taxon>Candidatus Cryptobacteroides</taxon>
    </lineage>
</organism>
<dbReference type="AlphaFoldDB" id="A0A9D9EDB2"/>
<keyword evidence="1" id="KW-1133">Transmembrane helix</keyword>
<feature type="transmembrane region" description="Helical" evidence="1">
    <location>
        <begin position="112"/>
        <end position="133"/>
    </location>
</feature>
<protein>
    <submittedName>
        <fullName evidence="2">Uncharacterized protein</fullName>
    </submittedName>
</protein>
<feature type="transmembrane region" description="Helical" evidence="1">
    <location>
        <begin position="199"/>
        <end position="221"/>
    </location>
</feature>
<evidence type="ECO:0000313" key="2">
    <source>
        <dbReference type="EMBL" id="MBO8445333.1"/>
    </source>
</evidence>
<evidence type="ECO:0000256" key="1">
    <source>
        <dbReference type="SAM" id="Phobius"/>
    </source>
</evidence>
<feature type="transmembrane region" description="Helical" evidence="1">
    <location>
        <begin position="241"/>
        <end position="259"/>
    </location>
</feature>
<feature type="transmembrane region" description="Helical" evidence="1">
    <location>
        <begin position="68"/>
        <end position="86"/>
    </location>
</feature>
<dbReference type="EMBL" id="JADIMO010000084">
    <property type="protein sequence ID" value="MBO8445333.1"/>
    <property type="molecule type" value="Genomic_DNA"/>
</dbReference>
<sequence length="266" mass="29686">MDRNDTFDISRFGKYLLYELKDTARAQGLPVLLTGLAPVMLFLIHLLFSLTVEPEGQTIVWENYSGNMAPFYATAIFTLFFLIFPISRYGKMTDKRNGTQFFMLPVSSAEKFVSALLVSAVVVPVAFMILYFFSDWIIHAAFPGKVISSLAGLFFGTPLTEFNEAGSYYTLNCSPFIFLPIAISMAGLAGAAAFRKNKIFMTIIVCLLLCVTALWATVLAIDNIDTEKWESFLESGMADVTWHGIQFLFAIICAAFAGWKMKKIQL</sequence>
<evidence type="ECO:0000313" key="3">
    <source>
        <dbReference type="Proteomes" id="UP000823619"/>
    </source>
</evidence>
<accession>A0A9D9EDB2</accession>
<reference evidence="2" key="2">
    <citation type="journal article" date="2021" name="PeerJ">
        <title>Extensive microbial diversity within the chicken gut microbiome revealed by metagenomics and culture.</title>
        <authorList>
            <person name="Gilroy R."/>
            <person name="Ravi A."/>
            <person name="Getino M."/>
            <person name="Pursley I."/>
            <person name="Horton D.L."/>
            <person name="Alikhan N.F."/>
            <person name="Baker D."/>
            <person name="Gharbi K."/>
            <person name="Hall N."/>
            <person name="Watson M."/>
            <person name="Adriaenssens E.M."/>
            <person name="Foster-Nyarko E."/>
            <person name="Jarju S."/>
            <person name="Secka A."/>
            <person name="Antonio M."/>
            <person name="Oren A."/>
            <person name="Chaudhuri R.R."/>
            <person name="La Ragione R."/>
            <person name="Hildebrand F."/>
            <person name="Pallen M.J."/>
        </authorList>
    </citation>
    <scope>NUCLEOTIDE SEQUENCE</scope>
    <source>
        <strain evidence="2">D5-748</strain>
    </source>
</reference>
<gene>
    <name evidence="2" type="ORF">IAC23_06540</name>
</gene>
<reference evidence="2" key="1">
    <citation type="submission" date="2020-10" db="EMBL/GenBank/DDBJ databases">
        <authorList>
            <person name="Gilroy R."/>
        </authorList>
    </citation>
    <scope>NUCLEOTIDE SEQUENCE</scope>
    <source>
        <strain evidence="2">D5-748</strain>
    </source>
</reference>
<feature type="transmembrane region" description="Helical" evidence="1">
    <location>
        <begin position="29"/>
        <end position="48"/>
    </location>
</feature>
<proteinExistence type="predicted"/>